<reference evidence="2 3" key="2">
    <citation type="submission" date="2019-01" db="EMBL/GenBank/DDBJ databases">
        <title>A chromosome length genome reference of the Java medaka (oryzias javanicus).</title>
        <authorList>
            <person name="Herpin A."/>
            <person name="Takehana Y."/>
            <person name="Naruse K."/>
            <person name="Ansai S."/>
            <person name="Kawaguchi M."/>
        </authorList>
    </citation>
    <scope>NUCLEOTIDE SEQUENCE [LARGE SCALE GENOMIC DNA]</scope>
    <source>
        <strain evidence="2">RS831</strain>
        <tissue evidence="2">Whole body</tissue>
    </source>
</reference>
<evidence type="ECO:0000256" key="1">
    <source>
        <dbReference type="SAM" id="SignalP"/>
    </source>
</evidence>
<dbReference type="OrthoDB" id="9929362at2759"/>
<dbReference type="EMBL" id="CM012459">
    <property type="protein sequence ID" value="RVE56234.1"/>
    <property type="molecule type" value="Genomic_DNA"/>
</dbReference>
<feature type="signal peptide" evidence="1">
    <location>
        <begin position="1"/>
        <end position="23"/>
    </location>
</feature>
<protein>
    <recommendedName>
        <fullName evidence="4">Kisspeptin</fullName>
    </recommendedName>
</protein>
<keyword evidence="3" id="KW-1185">Reference proteome</keyword>
<feature type="chain" id="PRO_5018770787" description="Kisspeptin" evidence="1">
    <location>
        <begin position="24"/>
        <end position="129"/>
    </location>
</feature>
<proteinExistence type="predicted"/>
<evidence type="ECO:0008006" key="4">
    <source>
        <dbReference type="Google" id="ProtNLM"/>
    </source>
</evidence>
<name>A0A3S2MCQ5_ORYJA</name>
<organism evidence="2 3">
    <name type="scientific">Oryzias javanicus</name>
    <name type="common">Javanese ricefish</name>
    <name type="synonym">Aplocheilus javanicus</name>
    <dbReference type="NCBI Taxonomy" id="123683"/>
    <lineage>
        <taxon>Eukaryota</taxon>
        <taxon>Metazoa</taxon>
        <taxon>Chordata</taxon>
        <taxon>Craniata</taxon>
        <taxon>Vertebrata</taxon>
        <taxon>Euteleostomi</taxon>
        <taxon>Actinopterygii</taxon>
        <taxon>Neopterygii</taxon>
        <taxon>Teleostei</taxon>
        <taxon>Neoteleostei</taxon>
        <taxon>Acanthomorphata</taxon>
        <taxon>Ovalentaria</taxon>
        <taxon>Atherinomorphae</taxon>
        <taxon>Beloniformes</taxon>
        <taxon>Adrianichthyidae</taxon>
        <taxon>Oryziinae</taxon>
        <taxon>Oryzias</taxon>
    </lineage>
</organism>
<evidence type="ECO:0000313" key="3">
    <source>
        <dbReference type="Proteomes" id="UP000283210"/>
    </source>
</evidence>
<reference evidence="2 3" key="1">
    <citation type="submission" date="2018-11" db="EMBL/GenBank/DDBJ databases">
        <authorList>
            <person name="Lopez-Roques C."/>
            <person name="Donnadieu C."/>
            <person name="Bouchez O."/>
            <person name="Klopp C."/>
            <person name="Cabau C."/>
            <person name="Zahm M."/>
        </authorList>
    </citation>
    <scope>NUCLEOTIDE SEQUENCE [LARGE SCALE GENOMIC DNA]</scope>
    <source>
        <strain evidence="2">RS831</strain>
        <tissue evidence="2">Whole body</tissue>
    </source>
</reference>
<gene>
    <name evidence="2" type="ORF">OJAV_G00219020</name>
</gene>
<dbReference type="AlphaFoldDB" id="A0A3S2MCQ5"/>
<evidence type="ECO:0000313" key="2">
    <source>
        <dbReference type="EMBL" id="RVE56234.1"/>
    </source>
</evidence>
<accession>A0A3S2MCQ5</accession>
<dbReference type="Proteomes" id="UP000283210">
    <property type="component" value="Chromosome 23"/>
</dbReference>
<sequence>MHAGCRMTRAAVLVLVLSALIPAQDGGRAAAALAPRDSERGTHAAGVLWILRRSEEDSGGEVAGLCSSLREDEEQLLCADRRSKFNYNPFGLRFGKRLSGAPPPRGAHRARILKLPPISLFRPDLEVPT</sequence>
<keyword evidence="1" id="KW-0732">Signal</keyword>
<dbReference type="OMA" id="CADRRSK"/>